<keyword evidence="5 11" id="KW-0547">Nucleotide-binding</keyword>
<evidence type="ECO:0000256" key="9">
    <source>
        <dbReference type="ARBA" id="ARBA00043932"/>
    </source>
</evidence>
<evidence type="ECO:0000256" key="1">
    <source>
        <dbReference type="ARBA" id="ARBA00004853"/>
    </source>
</evidence>
<name>A0A2S0P736_9NEIS</name>
<evidence type="ECO:0000256" key="11">
    <source>
        <dbReference type="HAMAP-Rule" id="MF_00179"/>
    </source>
</evidence>
<dbReference type="Proteomes" id="UP000244173">
    <property type="component" value="Chromosome"/>
</dbReference>
<gene>
    <name evidence="11 13" type="primary">ribA</name>
    <name evidence="13" type="ORF">DAI18_02845</name>
</gene>
<evidence type="ECO:0000256" key="5">
    <source>
        <dbReference type="ARBA" id="ARBA00022741"/>
    </source>
</evidence>
<evidence type="ECO:0000256" key="4">
    <source>
        <dbReference type="ARBA" id="ARBA00022723"/>
    </source>
</evidence>
<feature type="binding site" evidence="11">
    <location>
        <position position="162"/>
    </location>
    <ligand>
        <name>GTP</name>
        <dbReference type="ChEBI" id="CHEBI:37565"/>
    </ligand>
</feature>
<evidence type="ECO:0000313" key="14">
    <source>
        <dbReference type="Proteomes" id="UP000244173"/>
    </source>
</evidence>
<comment type="similarity">
    <text evidence="11">Belongs to the GTP cyclohydrolase II family.</text>
</comment>
<feature type="active site" description="Nucleophile" evidence="11">
    <location>
        <position position="141"/>
    </location>
</feature>
<evidence type="ECO:0000256" key="2">
    <source>
        <dbReference type="ARBA" id="ARBA00005520"/>
    </source>
</evidence>
<dbReference type="InterPro" id="IPR000926">
    <property type="entry name" value="RibA"/>
</dbReference>
<dbReference type="UniPathway" id="UPA00275">
    <property type="reaction ID" value="UER00400"/>
</dbReference>
<accession>A0A2S0P736</accession>
<dbReference type="GO" id="GO:0008686">
    <property type="term" value="F:3,4-dihydroxy-2-butanone-4-phosphate synthase activity"/>
    <property type="evidence" value="ECO:0007669"/>
    <property type="project" value="TreeGrafter"/>
</dbReference>
<feature type="binding site" evidence="11">
    <location>
        <begin position="61"/>
        <end position="65"/>
    </location>
    <ligand>
        <name>GTP</name>
        <dbReference type="ChEBI" id="CHEBI:37565"/>
    </ligand>
</feature>
<dbReference type="SUPFAM" id="SSF142695">
    <property type="entry name" value="RibA-like"/>
    <property type="match status" value="1"/>
</dbReference>
<feature type="binding site" evidence="11">
    <location>
        <position position="66"/>
    </location>
    <ligand>
        <name>Zn(2+)</name>
        <dbReference type="ChEBI" id="CHEBI:29105"/>
        <note>catalytic</note>
    </ligand>
</feature>
<dbReference type="InterPro" id="IPR032677">
    <property type="entry name" value="GTP_cyclohydro_II"/>
</dbReference>
<sequence length="210" mass="22373">MPPDSAVAPGTRALRVEAVGSARLPTAHGEFVAHAFRDRSSGIEHLALTMGSPSGDGVLARMHSECLTGDVLGSRRCDCGEQLDLALQRIAEQGCGVLLYLRGQEGRGIGIGHKIQAYALQDSGLDTVAANVALGLPVDARRYDFAADILRLLGVRSVRLMSNNPDKKVALEAAGIPVTELLLHAVPQHADNRAYLQTKRTRMGHLLDPA</sequence>
<keyword evidence="14" id="KW-1185">Reference proteome</keyword>
<comment type="pathway">
    <text evidence="1 11">Cofactor biosynthesis; riboflavin biosynthesis; 5-amino-6-(D-ribitylamino)uracil from GTP: step 1/4.</text>
</comment>
<proteinExistence type="inferred from homology"/>
<dbReference type="OrthoDB" id="9793111at2"/>
<keyword evidence="8 11" id="KW-0342">GTP-binding</keyword>
<evidence type="ECO:0000256" key="3">
    <source>
        <dbReference type="ARBA" id="ARBA00022619"/>
    </source>
</evidence>
<feature type="domain" description="GTP cyclohydrolase II" evidence="12">
    <location>
        <begin position="21"/>
        <end position="180"/>
    </location>
</feature>
<dbReference type="PANTHER" id="PTHR21327">
    <property type="entry name" value="GTP CYCLOHYDROLASE II-RELATED"/>
    <property type="match status" value="1"/>
</dbReference>
<dbReference type="CDD" id="cd00641">
    <property type="entry name" value="GTP_cyclohydro2"/>
    <property type="match status" value="1"/>
</dbReference>
<comment type="function">
    <text evidence="9 11">Catalyzes the conversion of GTP to 2,5-diamino-6-ribosylamino-4(3H)-pyrimidinone 5'-phosphate (DARP), formate and pyrophosphate.</text>
</comment>
<feature type="active site" description="Proton acceptor" evidence="11">
    <location>
        <position position="139"/>
    </location>
</feature>
<dbReference type="GO" id="GO:0009231">
    <property type="term" value="P:riboflavin biosynthetic process"/>
    <property type="evidence" value="ECO:0007669"/>
    <property type="project" value="UniProtKB-UniRule"/>
</dbReference>
<feature type="binding site" evidence="11">
    <location>
        <position position="77"/>
    </location>
    <ligand>
        <name>Zn(2+)</name>
        <dbReference type="ChEBI" id="CHEBI:29105"/>
        <note>catalytic</note>
    </ligand>
</feature>
<dbReference type="HAMAP" id="MF_00179">
    <property type="entry name" value="RibA"/>
    <property type="match status" value="1"/>
</dbReference>
<dbReference type="Pfam" id="PF00925">
    <property type="entry name" value="GTP_cyclohydro2"/>
    <property type="match status" value="1"/>
</dbReference>
<keyword evidence="6 11" id="KW-0378">Hydrolase</keyword>
<feature type="binding site" evidence="11">
    <location>
        <position position="79"/>
    </location>
    <ligand>
        <name>Zn(2+)</name>
        <dbReference type="ChEBI" id="CHEBI:29105"/>
        <note>catalytic</note>
    </ligand>
</feature>
<evidence type="ECO:0000259" key="12">
    <source>
        <dbReference type="Pfam" id="PF00925"/>
    </source>
</evidence>
<dbReference type="EC" id="3.5.4.25" evidence="11"/>
<comment type="catalytic activity">
    <reaction evidence="10 11">
        <text>GTP + 4 H2O = 2,5-diamino-6-hydroxy-4-(5-phosphoribosylamino)-pyrimidine + formate + 2 phosphate + 3 H(+)</text>
        <dbReference type="Rhea" id="RHEA:23704"/>
        <dbReference type="ChEBI" id="CHEBI:15377"/>
        <dbReference type="ChEBI" id="CHEBI:15378"/>
        <dbReference type="ChEBI" id="CHEBI:15740"/>
        <dbReference type="ChEBI" id="CHEBI:37565"/>
        <dbReference type="ChEBI" id="CHEBI:43474"/>
        <dbReference type="ChEBI" id="CHEBI:58614"/>
        <dbReference type="EC" id="3.5.4.25"/>
    </reaction>
</comment>
<evidence type="ECO:0000256" key="7">
    <source>
        <dbReference type="ARBA" id="ARBA00022833"/>
    </source>
</evidence>
<comment type="similarity">
    <text evidence="2">In the N-terminal section; belongs to the DHBP synthase family.</text>
</comment>
<dbReference type="GO" id="GO:0005829">
    <property type="term" value="C:cytosol"/>
    <property type="evidence" value="ECO:0007669"/>
    <property type="project" value="TreeGrafter"/>
</dbReference>
<feature type="binding site" evidence="11">
    <location>
        <position position="127"/>
    </location>
    <ligand>
        <name>GTP</name>
        <dbReference type="ChEBI" id="CHEBI:37565"/>
    </ligand>
</feature>
<dbReference type="GO" id="GO:0008270">
    <property type="term" value="F:zinc ion binding"/>
    <property type="evidence" value="ECO:0007669"/>
    <property type="project" value="UniProtKB-UniRule"/>
</dbReference>
<keyword evidence="7 11" id="KW-0862">Zinc</keyword>
<dbReference type="InterPro" id="IPR036144">
    <property type="entry name" value="RibA-like_sf"/>
</dbReference>
<evidence type="ECO:0000313" key="13">
    <source>
        <dbReference type="EMBL" id="AVY93097.1"/>
    </source>
</evidence>
<dbReference type="STRING" id="1122240.GCA_000620105_03118"/>
<dbReference type="FunFam" id="3.40.50.10990:FF:000001">
    <property type="entry name" value="Riboflavin biosynthesis protein RibBA"/>
    <property type="match status" value="1"/>
</dbReference>
<feature type="binding site" evidence="11">
    <location>
        <position position="82"/>
    </location>
    <ligand>
        <name>GTP</name>
        <dbReference type="ChEBI" id="CHEBI:37565"/>
    </ligand>
</feature>
<dbReference type="EMBL" id="CP028519">
    <property type="protein sequence ID" value="AVY93097.1"/>
    <property type="molecule type" value="Genomic_DNA"/>
</dbReference>
<organism evidence="13 14">
    <name type="scientific">Microvirgula aerodenitrificans</name>
    <dbReference type="NCBI Taxonomy" id="57480"/>
    <lineage>
        <taxon>Bacteria</taxon>
        <taxon>Pseudomonadati</taxon>
        <taxon>Pseudomonadota</taxon>
        <taxon>Betaproteobacteria</taxon>
        <taxon>Neisseriales</taxon>
        <taxon>Aquaspirillaceae</taxon>
        <taxon>Microvirgula</taxon>
    </lineage>
</organism>
<comment type="cofactor">
    <cofactor evidence="11">
        <name>Zn(2+)</name>
        <dbReference type="ChEBI" id="CHEBI:29105"/>
    </cofactor>
    <text evidence="11">Binds 1 zinc ion per subunit.</text>
</comment>
<protein>
    <recommendedName>
        <fullName evidence="11">GTP cyclohydrolase-2</fullName>
        <ecNumber evidence="11">3.5.4.25</ecNumber>
    </recommendedName>
    <alternativeName>
        <fullName evidence="11">GTP cyclohydrolase II</fullName>
    </alternativeName>
</protein>
<keyword evidence="3 11" id="KW-0686">Riboflavin biosynthesis</keyword>
<dbReference type="NCBIfam" id="TIGR00505">
    <property type="entry name" value="ribA"/>
    <property type="match status" value="1"/>
</dbReference>
<evidence type="ECO:0000256" key="8">
    <source>
        <dbReference type="ARBA" id="ARBA00023134"/>
    </source>
</evidence>
<dbReference type="Gene3D" id="3.40.50.10990">
    <property type="entry name" value="GTP cyclohydrolase II"/>
    <property type="match status" value="1"/>
</dbReference>
<dbReference type="AlphaFoldDB" id="A0A2S0P736"/>
<dbReference type="PANTHER" id="PTHR21327:SF18">
    <property type="entry name" value="3,4-DIHYDROXY-2-BUTANONE 4-PHOSPHATE SYNTHASE"/>
    <property type="match status" value="1"/>
</dbReference>
<feature type="binding site" evidence="11">
    <location>
        <position position="167"/>
    </location>
    <ligand>
        <name>GTP</name>
        <dbReference type="ChEBI" id="CHEBI:37565"/>
    </ligand>
</feature>
<evidence type="ECO:0000256" key="10">
    <source>
        <dbReference type="ARBA" id="ARBA00049295"/>
    </source>
</evidence>
<reference evidence="13 14" key="1">
    <citation type="submission" date="2018-04" db="EMBL/GenBank/DDBJ databases">
        <title>Denitrifier Microvirgula.</title>
        <authorList>
            <person name="Anderson E."/>
            <person name="Jang J."/>
            <person name="Ishii S."/>
        </authorList>
    </citation>
    <scope>NUCLEOTIDE SEQUENCE [LARGE SCALE GENOMIC DNA]</scope>
    <source>
        <strain evidence="13 14">BE2.4</strain>
    </source>
</reference>
<keyword evidence="4 11" id="KW-0479">Metal-binding</keyword>
<dbReference type="NCBIfam" id="NF001591">
    <property type="entry name" value="PRK00393.1"/>
    <property type="match status" value="1"/>
</dbReference>
<dbReference type="GO" id="GO:0005525">
    <property type="term" value="F:GTP binding"/>
    <property type="evidence" value="ECO:0007669"/>
    <property type="project" value="UniProtKB-KW"/>
</dbReference>
<dbReference type="GO" id="GO:0003935">
    <property type="term" value="F:GTP cyclohydrolase II activity"/>
    <property type="evidence" value="ECO:0007669"/>
    <property type="project" value="UniProtKB-UniRule"/>
</dbReference>
<evidence type="ECO:0000256" key="6">
    <source>
        <dbReference type="ARBA" id="ARBA00022801"/>
    </source>
</evidence>
<dbReference type="KEGG" id="maer:DAI18_02845"/>
<feature type="binding site" evidence="11">
    <location>
        <begin position="105"/>
        <end position="107"/>
    </location>
    <ligand>
        <name>GTP</name>
        <dbReference type="ChEBI" id="CHEBI:37565"/>
    </ligand>
</feature>